<evidence type="ECO:0000256" key="1">
    <source>
        <dbReference type="SAM" id="MobiDB-lite"/>
    </source>
</evidence>
<feature type="region of interest" description="Disordered" evidence="1">
    <location>
        <begin position="150"/>
        <end position="194"/>
    </location>
</feature>
<dbReference type="InterPro" id="IPR049507">
    <property type="entry name" value="SHLD2_OB1"/>
</dbReference>
<feature type="domain" description="Shieldin complex subunit 2 C-terminal" evidence="2">
    <location>
        <begin position="557"/>
        <end position="718"/>
    </location>
</feature>
<feature type="compositionally biased region" description="Polar residues" evidence="1">
    <location>
        <begin position="164"/>
        <end position="179"/>
    </location>
</feature>
<evidence type="ECO:0000313" key="5">
    <source>
        <dbReference type="Ensembl" id="ENSORLP00020031661.1"/>
    </source>
</evidence>
<dbReference type="Gene3D" id="2.40.50.140">
    <property type="entry name" value="Nucleic acid-binding proteins"/>
    <property type="match status" value="1"/>
</dbReference>
<dbReference type="Pfam" id="PF21669">
    <property type="entry name" value="SHLD2_OB1"/>
    <property type="match status" value="1"/>
</dbReference>
<dbReference type="PANTHER" id="PTHR14495">
    <property type="entry name" value="SHIELDIN COMPLEX SUBUNIT 2"/>
    <property type="match status" value="1"/>
</dbReference>
<dbReference type="Pfam" id="PF22779">
    <property type="entry name" value="OB_SHLD2_2nd"/>
    <property type="match status" value="1"/>
</dbReference>
<feature type="region of interest" description="Disordered" evidence="1">
    <location>
        <begin position="45"/>
        <end position="76"/>
    </location>
</feature>
<reference evidence="5" key="3">
    <citation type="submission" date="2025-08" db="UniProtKB">
        <authorList>
            <consortium name="Ensembl"/>
        </authorList>
    </citation>
    <scope>IDENTIFICATION</scope>
    <source>
        <strain evidence="5">HNI</strain>
    </source>
</reference>
<protein>
    <submittedName>
        <fullName evidence="5">Uncharacterized protein</fullName>
    </submittedName>
</protein>
<dbReference type="Ensembl" id="ENSORLT00020023944.1">
    <property type="protein sequence ID" value="ENSORLP00020031661.1"/>
    <property type="gene ID" value="ENSORLG00020016806.1"/>
</dbReference>
<feature type="domain" description="Shieldin complex subunit 2 first OB fold" evidence="3">
    <location>
        <begin position="251"/>
        <end position="384"/>
    </location>
</feature>
<evidence type="ECO:0000259" key="4">
    <source>
        <dbReference type="Pfam" id="PF22779"/>
    </source>
</evidence>
<dbReference type="PANTHER" id="PTHR14495:SF2">
    <property type="entry name" value="SHIELDIN COMPLEX SUBUNIT 2"/>
    <property type="match status" value="1"/>
</dbReference>
<dbReference type="AlphaFoldDB" id="A0A3P9MFR3"/>
<proteinExistence type="predicted"/>
<accession>A0A3P9MFR3</accession>
<reference key="1">
    <citation type="journal article" date="2007" name="Nature">
        <title>The medaka draft genome and insights into vertebrate genome evolution.</title>
        <authorList>
            <person name="Kasahara M."/>
            <person name="Naruse K."/>
            <person name="Sasaki S."/>
            <person name="Nakatani Y."/>
            <person name="Qu W."/>
            <person name="Ahsan B."/>
            <person name="Yamada T."/>
            <person name="Nagayasu Y."/>
            <person name="Doi K."/>
            <person name="Kasai Y."/>
            <person name="Jindo T."/>
            <person name="Kobayashi D."/>
            <person name="Shimada A."/>
            <person name="Toyoda A."/>
            <person name="Kuroki Y."/>
            <person name="Fujiyama A."/>
            <person name="Sasaki T."/>
            <person name="Shimizu A."/>
            <person name="Asakawa S."/>
            <person name="Shimizu N."/>
            <person name="Hashimoto S."/>
            <person name="Yang J."/>
            <person name="Lee Y."/>
            <person name="Matsushima K."/>
            <person name="Sugano S."/>
            <person name="Sakaizumi M."/>
            <person name="Narita T."/>
            <person name="Ohishi K."/>
            <person name="Haga S."/>
            <person name="Ohta F."/>
            <person name="Nomoto H."/>
            <person name="Nogata K."/>
            <person name="Morishita T."/>
            <person name="Endo T."/>
            <person name="Shin-I T."/>
            <person name="Takeda H."/>
            <person name="Morishita S."/>
            <person name="Kohara Y."/>
        </authorList>
    </citation>
    <scope>NUCLEOTIDE SEQUENCE [LARGE SCALE GENOMIC DNA]</scope>
    <source>
        <strain>Hd-rR</strain>
    </source>
</reference>
<dbReference type="InterPro" id="IPR053944">
    <property type="entry name" value="SHLD2_OB2"/>
</dbReference>
<feature type="domain" description="Shieldin complex subunit 2 second OB fold" evidence="4">
    <location>
        <begin position="416"/>
        <end position="500"/>
    </location>
</feature>
<organism evidence="5 6">
    <name type="scientific">Oryzias latipes</name>
    <name type="common">Japanese rice fish</name>
    <name type="synonym">Japanese killifish</name>
    <dbReference type="NCBI Taxonomy" id="8090"/>
    <lineage>
        <taxon>Eukaryota</taxon>
        <taxon>Metazoa</taxon>
        <taxon>Chordata</taxon>
        <taxon>Craniata</taxon>
        <taxon>Vertebrata</taxon>
        <taxon>Euteleostomi</taxon>
        <taxon>Actinopterygii</taxon>
        <taxon>Neopterygii</taxon>
        <taxon>Teleostei</taxon>
        <taxon>Neoteleostei</taxon>
        <taxon>Acanthomorphata</taxon>
        <taxon>Ovalentaria</taxon>
        <taxon>Atherinomorphae</taxon>
        <taxon>Beloniformes</taxon>
        <taxon>Adrianichthyidae</taxon>
        <taxon>Oryziinae</taxon>
        <taxon>Oryzias</taxon>
    </lineage>
</organism>
<evidence type="ECO:0000259" key="2">
    <source>
        <dbReference type="Pfam" id="PF15793"/>
    </source>
</evidence>
<dbReference type="InterPro" id="IPR012340">
    <property type="entry name" value="NA-bd_OB-fold"/>
</dbReference>
<dbReference type="Proteomes" id="UP000265180">
    <property type="component" value="Chromosome 15"/>
</dbReference>
<reference evidence="5" key="4">
    <citation type="submission" date="2025-09" db="UniProtKB">
        <authorList>
            <consortium name="Ensembl"/>
        </authorList>
    </citation>
    <scope>IDENTIFICATION</scope>
    <source>
        <strain evidence="5">HNI</strain>
    </source>
</reference>
<dbReference type="InterPro" id="IPR031589">
    <property type="entry name" value="SHLD2_C"/>
</dbReference>
<dbReference type="InterPro" id="IPR029715">
    <property type="entry name" value="FAM35A"/>
</dbReference>
<evidence type="ECO:0000259" key="3">
    <source>
        <dbReference type="Pfam" id="PF21669"/>
    </source>
</evidence>
<name>A0A3P9MFR3_ORYLA</name>
<evidence type="ECO:0000313" key="6">
    <source>
        <dbReference type="Proteomes" id="UP000265180"/>
    </source>
</evidence>
<reference evidence="5 6" key="2">
    <citation type="submission" date="2017-04" db="EMBL/GenBank/DDBJ databases">
        <title>CpG methylation of centromeres and impact of large insertions on vertebrate speciation.</title>
        <authorList>
            <person name="Ichikawa K."/>
            <person name="Yoshimura J."/>
            <person name="Morishita S."/>
        </authorList>
    </citation>
    <scope>NUCLEOTIDE SEQUENCE</scope>
    <source>
        <strain evidence="5 6">HNI</strain>
    </source>
</reference>
<dbReference type="Pfam" id="PF15793">
    <property type="entry name" value="SHLD2_C"/>
    <property type="match status" value="1"/>
</dbReference>
<sequence length="721" mass="78823">MSKRPKIHIFLGAPAPTSALEAPVEVSSRPSVRWNQLELTWKEGKLRPATGELPLDEDEADQSQTRSRGQEDWTKTEAENLIRQGGSGSEEGGACLGSLQEYLDCCFPAAQPEPKEPDQCLAAPVPPPLSTRTHYLSTWTLSQALMLRGRHGVQSADSPKKSQPKQSQAPPTDSSNSPELFSPATPSPGCSSELFSPSCSTQRVETGGIVLEVTTDGILCSQETSTRDPPTEIPCNKRPLISDNSGLEAAGLRNRTTPLDRCVRVGACFSVLVVVVHPCHLKEVKVKSGPSAGTLFPLASIVVTDQSELDMKVVLWRRAAFWALTVTPGDLLLITGLKVTEDRWRGEMVLQSTFRSKLLNVGHASSPPPVSQHVDTRSLTSLCTFLRKRRPLLVSLPSHPPQDLNRLSYASLRALRVNTLVNALLCVTQKHLSSELRSEAVSCSRSAVELKAVLTVEQPGGQQGVLLLWGAAVAWLPQFSKNKAVWDFHNLLVREGLTSDLLELHSTPWSSVRALDPTDRRLLDFQRLHQSRASPPLELDVDTLLSQKYSGEVELRVQVVTFHFQSAPQLVLDSSATLAAVMATLGDDITYTGCGRCSTELNTDANGIYGPCYPCLPHTAVRRFYRPGVLTVKGGDHSQLRVQVPPVPLQKILQAPPDKLQRSSAPGSEVKFIHVAAEQIKSLLSLPRKTVIVTLRSHFLCDENSIPITQSFTLLDLQFPT</sequence>